<evidence type="ECO:0000256" key="1">
    <source>
        <dbReference type="ARBA" id="ARBA00009013"/>
    </source>
</evidence>
<gene>
    <name evidence="5" type="ORF">GCM10012275_15920</name>
</gene>
<evidence type="ECO:0000256" key="3">
    <source>
        <dbReference type="SAM" id="MobiDB-lite"/>
    </source>
</evidence>
<name>A0A8J3C716_9PSEU</name>
<dbReference type="PANTHER" id="PTHR33495">
    <property type="entry name" value="ANTI-SIGMA FACTOR ANTAGONIST TM_1081-RELATED-RELATED"/>
    <property type="match status" value="1"/>
</dbReference>
<dbReference type="AlphaFoldDB" id="A0A8J3C716"/>
<dbReference type="SUPFAM" id="SSF52091">
    <property type="entry name" value="SpoIIaa-like"/>
    <property type="match status" value="1"/>
</dbReference>
<feature type="region of interest" description="Disordered" evidence="3">
    <location>
        <begin position="1"/>
        <end position="29"/>
    </location>
</feature>
<dbReference type="Gene3D" id="3.30.750.24">
    <property type="entry name" value="STAS domain"/>
    <property type="match status" value="1"/>
</dbReference>
<keyword evidence="6" id="KW-1185">Reference proteome</keyword>
<dbReference type="GO" id="GO:0043856">
    <property type="term" value="F:anti-sigma factor antagonist activity"/>
    <property type="evidence" value="ECO:0007669"/>
    <property type="project" value="InterPro"/>
</dbReference>
<dbReference type="InterPro" id="IPR002645">
    <property type="entry name" value="STAS_dom"/>
</dbReference>
<evidence type="ECO:0000313" key="5">
    <source>
        <dbReference type="EMBL" id="GGM45694.1"/>
    </source>
</evidence>
<accession>A0A8J3C716</accession>
<evidence type="ECO:0000259" key="4">
    <source>
        <dbReference type="PROSITE" id="PS50801"/>
    </source>
</evidence>
<evidence type="ECO:0000313" key="6">
    <source>
        <dbReference type="Proteomes" id="UP000637578"/>
    </source>
</evidence>
<reference evidence="5" key="2">
    <citation type="submission" date="2020-09" db="EMBL/GenBank/DDBJ databases">
        <authorList>
            <person name="Sun Q."/>
            <person name="Zhou Y."/>
        </authorList>
    </citation>
    <scope>NUCLEOTIDE SEQUENCE</scope>
    <source>
        <strain evidence="5">CGMCC 4.5737</strain>
    </source>
</reference>
<comment type="similarity">
    <text evidence="1 2">Belongs to the anti-sigma-factor antagonist family.</text>
</comment>
<dbReference type="Proteomes" id="UP000637578">
    <property type="component" value="Unassembled WGS sequence"/>
</dbReference>
<dbReference type="RefSeq" id="WP_189055461.1">
    <property type="nucleotide sequence ID" value="NZ_BMMK01000005.1"/>
</dbReference>
<comment type="caution">
    <text evidence="5">The sequence shown here is derived from an EMBL/GenBank/DDBJ whole genome shotgun (WGS) entry which is preliminary data.</text>
</comment>
<dbReference type="InterPro" id="IPR003658">
    <property type="entry name" value="Anti-sigma_ant"/>
</dbReference>
<dbReference type="Pfam" id="PF01740">
    <property type="entry name" value="STAS"/>
    <property type="match status" value="1"/>
</dbReference>
<evidence type="ECO:0000256" key="2">
    <source>
        <dbReference type="RuleBase" id="RU003749"/>
    </source>
</evidence>
<protein>
    <recommendedName>
        <fullName evidence="2">Anti-sigma factor antagonist</fullName>
    </recommendedName>
</protein>
<feature type="compositionally biased region" description="Pro residues" evidence="3">
    <location>
        <begin position="14"/>
        <end position="29"/>
    </location>
</feature>
<feature type="domain" description="STAS" evidence="4">
    <location>
        <begin position="47"/>
        <end position="154"/>
    </location>
</feature>
<dbReference type="InterPro" id="IPR036513">
    <property type="entry name" value="STAS_dom_sf"/>
</dbReference>
<reference evidence="5" key="1">
    <citation type="journal article" date="2014" name="Int. J. Syst. Evol. Microbiol.">
        <title>Complete genome sequence of Corynebacterium casei LMG S-19264T (=DSM 44701T), isolated from a smear-ripened cheese.</title>
        <authorList>
            <consortium name="US DOE Joint Genome Institute (JGI-PGF)"/>
            <person name="Walter F."/>
            <person name="Albersmeier A."/>
            <person name="Kalinowski J."/>
            <person name="Ruckert C."/>
        </authorList>
    </citation>
    <scope>NUCLEOTIDE SEQUENCE</scope>
    <source>
        <strain evidence="5">CGMCC 4.5737</strain>
    </source>
</reference>
<dbReference type="PROSITE" id="PS50801">
    <property type="entry name" value="STAS"/>
    <property type="match status" value="1"/>
</dbReference>
<dbReference type="EMBL" id="BMMK01000005">
    <property type="protein sequence ID" value="GGM45694.1"/>
    <property type="molecule type" value="Genomic_DNA"/>
</dbReference>
<sequence length="154" mass="16518">MSQRPDEIATPSGEPVPAPRRPGAAGPPQPCVELTVSDELQDIEDLIEVSVLRWPTAIVVSVRGEVDLVSAPPLQRELVEQLENAGTLLVLDLTEVTFLSSAGLSLLYEVGRRAADRGVGFRLVVNTRPVLHPLTVTGLAAELDVRPSIEEALN</sequence>
<organism evidence="5 6">
    <name type="scientific">Longimycelium tulufanense</name>
    <dbReference type="NCBI Taxonomy" id="907463"/>
    <lineage>
        <taxon>Bacteria</taxon>
        <taxon>Bacillati</taxon>
        <taxon>Actinomycetota</taxon>
        <taxon>Actinomycetes</taxon>
        <taxon>Pseudonocardiales</taxon>
        <taxon>Pseudonocardiaceae</taxon>
        <taxon>Longimycelium</taxon>
    </lineage>
</organism>
<dbReference type="NCBIfam" id="TIGR00377">
    <property type="entry name" value="ant_ant_sig"/>
    <property type="match status" value="1"/>
</dbReference>
<dbReference type="CDD" id="cd07043">
    <property type="entry name" value="STAS_anti-anti-sigma_factors"/>
    <property type="match status" value="1"/>
</dbReference>
<proteinExistence type="inferred from homology"/>
<dbReference type="PANTHER" id="PTHR33495:SF2">
    <property type="entry name" value="ANTI-SIGMA FACTOR ANTAGONIST TM_1081-RELATED"/>
    <property type="match status" value="1"/>
</dbReference>